<protein>
    <submittedName>
        <fullName evidence="6">Uncharacterized protein</fullName>
    </submittedName>
</protein>
<evidence type="ECO:0000259" key="4">
    <source>
        <dbReference type="PROSITE" id="PS50106"/>
    </source>
</evidence>
<feature type="compositionally biased region" description="Acidic residues" evidence="2">
    <location>
        <begin position="553"/>
        <end position="567"/>
    </location>
</feature>
<dbReference type="InterPro" id="IPR001660">
    <property type="entry name" value="SAM"/>
</dbReference>
<dbReference type="InterPro" id="IPR036034">
    <property type="entry name" value="PDZ_sf"/>
</dbReference>
<feature type="domain" description="CRIC" evidence="5">
    <location>
        <begin position="290"/>
        <end position="377"/>
    </location>
</feature>
<feature type="compositionally biased region" description="Polar residues" evidence="2">
    <location>
        <begin position="589"/>
        <end position="600"/>
    </location>
</feature>
<dbReference type="InterPro" id="IPR001478">
    <property type="entry name" value="PDZ"/>
</dbReference>
<dbReference type="InterPro" id="IPR051566">
    <property type="entry name" value="CNKSR"/>
</dbReference>
<dbReference type="Gene3D" id="2.30.42.10">
    <property type="match status" value="1"/>
</dbReference>
<dbReference type="PANTHER" id="PTHR12844">
    <property type="entry name" value="CONNECTOR ENCHANCER OF KINASE SUPPRESSOR OF RAS"/>
    <property type="match status" value="1"/>
</dbReference>
<dbReference type="EMBL" id="JABDTM020025651">
    <property type="protein sequence ID" value="KAH0812996.1"/>
    <property type="molecule type" value="Genomic_DNA"/>
</dbReference>
<reference evidence="6" key="1">
    <citation type="journal article" date="2020" name="J Insects Food Feed">
        <title>The yellow mealworm (Tenebrio molitor) genome: a resource for the emerging insects as food and feed industry.</title>
        <authorList>
            <person name="Eriksson T."/>
            <person name="Andere A."/>
            <person name="Kelstrup H."/>
            <person name="Emery V."/>
            <person name="Picard C."/>
        </authorList>
    </citation>
    <scope>NUCLEOTIDE SEQUENCE</scope>
    <source>
        <strain evidence="6">Stoneville</strain>
        <tissue evidence="6">Whole head</tissue>
    </source>
</reference>
<dbReference type="Proteomes" id="UP000719412">
    <property type="component" value="Unassembled WGS sequence"/>
</dbReference>
<dbReference type="SUPFAM" id="SSF50156">
    <property type="entry name" value="PDZ domain-like"/>
    <property type="match status" value="1"/>
</dbReference>
<sequence length="611" mass="69493">MTAKVLCCEDPLYLCQLRGQKHEHSPLFYGQEPVVEILTDSQHGFRLGRSTESATYHFVERLHQEIDKGRPTAAVFFDLTKAFDLVDHNFIETKLYSIGLRVTIFADDTSVVVSAPNKNDLDTLIEETMEDMRWWCARNKEKLRRLHQVSCTFGWPRVYLVEMIAADQKIPNYLGNLKKNEETSETEDVMTHEALERILHISLNDSVTLPATETLQSSHIGTTVRQQSLDSIILQYTTSFLNNGVTGHQLLSLRAEDLYNLGVKSLGHQEVILESVEHLRHFHFELDKENLQMLALRVSCASNSLFKELLLVDDDCPLVSTHTMADVHNIITTIKPLVCWLDRAPFLGDKDYIDCKSQLLELGFEMATMAHRGKFSMKPVSGIKKICEKITKLADHIIQEISDPMILQPASLDLATLKKKEQEFGFFISPNNHAIHQIAEIKYGSPAHGSTKIEEGDEIVQVNYQTVVGWQRKNVMILLQDSPPEIVLTLKKRPRHTKVYGQIYMKPYRLPSKKLDGQPYFRWNDSIPPPRLLPIHNLSPINIPKLPPVIEPPDVETELSSSDDSEPPDSPLDGSGRMYPLKPRPILQRRNTITGATPTSKRPYPSLEQVL</sequence>
<accession>A0A8J6HF51</accession>
<comment type="similarity">
    <text evidence="1">Belongs to the CNKSR family.</text>
</comment>
<dbReference type="CDD" id="cd06748">
    <property type="entry name" value="PDZ_CNK1_2_3-like"/>
    <property type="match status" value="1"/>
</dbReference>
<evidence type="ECO:0000313" key="6">
    <source>
        <dbReference type="EMBL" id="KAH0812996.1"/>
    </source>
</evidence>
<proteinExistence type="inferred from homology"/>
<keyword evidence="7" id="KW-1185">Reference proteome</keyword>
<dbReference type="PANTHER" id="PTHR12844:SF42">
    <property type="entry name" value="CONNECTOR ENHANCER OF KSR PROTEIN CNK"/>
    <property type="match status" value="1"/>
</dbReference>
<comment type="caution">
    <text evidence="6">The sequence shown here is derived from an EMBL/GenBank/DDBJ whole genome shotgun (WGS) entry which is preliminary data.</text>
</comment>
<evidence type="ECO:0000313" key="7">
    <source>
        <dbReference type="Proteomes" id="UP000719412"/>
    </source>
</evidence>
<dbReference type="PROSITE" id="PS51290">
    <property type="entry name" value="CRIC"/>
    <property type="match status" value="1"/>
</dbReference>
<organism evidence="6 7">
    <name type="scientific">Tenebrio molitor</name>
    <name type="common">Yellow mealworm beetle</name>
    <dbReference type="NCBI Taxonomy" id="7067"/>
    <lineage>
        <taxon>Eukaryota</taxon>
        <taxon>Metazoa</taxon>
        <taxon>Ecdysozoa</taxon>
        <taxon>Arthropoda</taxon>
        <taxon>Hexapoda</taxon>
        <taxon>Insecta</taxon>
        <taxon>Pterygota</taxon>
        <taxon>Neoptera</taxon>
        <taxon>Endopterygota</taxon>
        <taxon>Coleoptera</taxon>
        <taxon>Polyphaga</taxon>
        <taxon>Cucujiformia</taxon>
        <taxon>Tenebrionidae</taxon>
        <taxon>Tenebrio</taxon>
    </lineage>
</organism>
<dbReference type="FunFam" id="2.30.42.10:FF:000060">
    <property type="entry name" value="Connector enhancer of kinase suppressor of Ras 2"/>
    <property type="match status" value="1"/>
</dbReference>
<feature type="region of interest" description="Disordered" evidence="2">
    <location>
        <begin position="547"/>
        <end position="611"/>
    </location>
</feature>
<dbReference type="PROSITE" id="PS50105">
    <property type="entry name" value="SAM_DOMAIN"/>
    <property type="match status" value="1"/>
</dbReference>
<dbReference type="AlphaFoldDB" id="A0A8J6HF51"/>
<dbReference type="Gene3D" id="1.10.150.50">
    <property type="entry name" value="Transcription Factor, Ets-1"/>
    <property type="match status" value="1"/>
</dbReference>
<feature type="domain" description="PDZ" evidence="4">
    <location>
        <begin position="414"/>
        <end position="494"/>
    </location>
</feature>
<dbReference type="PROSITE" id="PS50106">
    <property type="entry name" value="PDZ"/>
    <property type="match status" value="1"/>
</dbReference>
<dbReference type="Pfam" id="PF10534">
    <property type="entry name" value="CRIC_ras_sig"/>
    <property type="match status" value="1"/>
</dbReference>
<dbReference type="InterPro" id="IPR013761">
    <property type="entry name" value="SAM/pointed_sf"/>
</dbReference>
<dbReference type="Pfam" id="PF00595">
    <property type="entry name" value="PDZ"/>
    <property type="match status" value="1"/>
</dbReference>
<dbReference type="SMART" id="SM00454">
    <property type="entry name" value="SAM"/>
    <property type="match status" value="1"/>
</dbReference>
<dbReference type="SMART" id="SM00228">
    <property type="entry name" value="PDZ"/>
    <property type="match status" value="1"/>
</dbReference>
<evidence type="ECO:0000256" key="1">
    <source>
        <dbReference type="ARBA" id="ARBA00009498"/>
    </source>
</evidence>
<name>A0A8J6HF51_TENMO</name>
<dbReference type="SUPFAM" id="SSF47769">
    <property type="entry name" value="SAM/Pointed domain"/>
    <property type="match status" value="1"/>
</dbReference>
<feature type="domain" description="SAM" evidence="3">
    <location>
        <begin position="235"/>
        <end position="282"/>
    </location>
</feature>
<evidence type="ECO:0000256" key="2">
    <source>
        <dbReference type="SAM" id="MobiDB-lite"/>
    </source>
</evidence>
<dbReference type="Pfam" id="PF00536">
    <property type="entry name" value="SAM_1"/>
    <property type="match status" value="1"/>
</dbReference>
<dbReference type="InterPro" id="IPR017874">
    <property type="entry name" value="CRIC_domain"/>
</dbReference>
<reference evidence="6" key="2">
    <citation type="submission" date="2021-08" db="EMBL/GenBank/DDBJ databases">
        <authorList>
            <person name="Eriksson T."/>
        </authorList>
    </citation>
    <scope>NUCLEOTIDE SEQUENCE</scope>
    <source>
        <strain evidence="6">Stoneville</strain>
        <tissue evidence="6">Whole head</tissue>
    </source>
</reference>
<gene>
    <name evidence="6" type="ORF">GEV33_009796</name>
</gene>
<evidence type="ECO:0000259" key="3">
    <source>
        <dbReference type="PROSITE" id="PS50105"/>
    </source>
</evidence>
<evidence type="ECO:0000259" key="5">
    <source>
        <dbReference type="PROSITE" id="PS51290"/>
    </source>
</evidence>